<name>A0A9K3DBN5_9EUKA</name>
<gene>
    <name evidence="1" type="ORF">KIPB_015172</name>
</gene>
<dbReference type="Proteomes" id="UP000265618">
    <property type="component" value="Unassembled WGS sequence"/>
</dbReference>
<dbReference type="AlphaFoldDB" id="A0A9K3DBN5"/>
<evidence type="ECO:0000313" key="2">
    <source>
        <dbReference type="Proteomes" id="UP000265618"/>
    </source>
</evidence>
<sequence>DGAKLDCETEDDGCCGGEGACEEGCGCCEEDGEVDPNDPFEKYFGVWLMEKHLKVCI</sequence>
<comment type="caution">
    <text evidence="1">The sequence shown here is derived from an EMBL/GenBank/DDBJ whole genome shotgun (WGS) entry which is preliminary data.</text>
</comment>
<dbReference type="EMBL" id="BDIP01008309">
    <property type="protein sequence ID" value="GIQ91776.1"/>
    <property type="molecule type" value="Genomic_DNA"/>
</dbReference>
<keyword evidence="2" id="KW-1185">Reference proteome</keyword>
<reference evidence="1 2" key="1">
    <citation type="journal article" date="2018" name="PLoS ONE">
        <title>The draft genome of Kipferlia bialata reveals reductive genome evolution in fornicate parasites.</title>
        <authorList>
            <person name="Tanifuji G."/>
            <person name="Takabayashi S."/>
            <person name="Kume K."/>
            <person name="Takagi M."/>
            <person name="Nakayama T."/>
            <person name="Kamikawa R."/>
            <person name="Inagaki Y."/>
            <person name="Hashimoto T."/>
        </authorList>
    </citation>
    <scope>NUCLEOTIDE SEQUENCE [LARGE SCALE GENOMIC DNA]</scope>
    <source>
        <strain evidence="1">NY0173</strain>
    </source>
</reference>
<feature type="non-terminal residue" evidence="1">
    <location>
        <position position="1"/>
    </location>
</feature>
<organism evidence="1 2">
    <name type="scientific">Kipferlia bialata</name>
    <dbReference type="NCBI Taxonomy" id="797122"/>
    <lineage>
        <taxon>Eukaryota</taxon>
        <taxon>Metamonada</taxon>
        <taxon>Carpediemonas-like organisms</taxon>
        <taxon>Kipferlia</taxon>
    </lineage>
</organism>
<accession>A0A9K3DBN5</accession>
<proteinExistence type="predicted"/>
<evidence type="ECO:0000313" key="1">
    <source>
        <dbReference type="EMBL" id="GIQ91776.1"/>
    </source>
</evidence>
<protein>
    <submittedName>
        <fullName evidence="1">Uncharacterized protein</fullName>
    </submittedName>
</protein>